<keyword evidence="1" id="KW-0732">Signal</keyword>
<accession>A0A9D3YL79</accession>
<protein>
    <submittedName>
        <fullName evidence="2">Uncharacterized protein</fullName>
    </submittedName>
</protein>
<organism evidence="2 3">
    <name type="scientific">Dreissena polymorpha</name>
    <name type="common">Zebra mussel</name>
    <name type="synonym">Mytilus polymorpha</name>
    <dbReference type="NCBI Taxonomy" id="45954"/>
    <lineage>
        <taxon>Eukaryota</taxon>
        <taxon>Metazoa</taxon>
        <taxon>Spiralia</taxon>
        <taxon>Lophotrochozoa</taxon>
        <taxon>Mollusca</taxon>
        <taxon>Bivalvia</taxon>
        <taxon>Autobranchia</taxon>
        <taxon>Heteroconchia</taxon>
        <taxon>Euheterodonta</taxon>
        <taxon>Imparidentia</taxon>
        <taxon>Neoheterodontei</taxon>
        <taxon>Myida</taxon>
        <taxon>Dreissenoidea</taxon>
        <taxon>Dreissenidae</taxon>
        <taxon>Dreissena</taxon>
    </lineage>
</organism>
<reference evidence="2" key="1">
    <citation type="journal article" date="2019" name="bioRxiv">
        <title>The Genome of the Zebra Mussel, Dreissena polymorpha: A Resource for Invasive Species Research.</title>
        <authorList>
            <person name="McCartney M.A."/>
            <person name="Auch B."/>
            <person name="Kono T."/>
            <person name="Mallez S."/>
            <person name="Zhang Y."/>
            <person name="Obille A."/>
            <person name="Becker A."/>
            <person name="Abrahante J.E."/>
            <person name="Garbe J."/>
            <person name="Badalamenti J.P."/>
            <person name="Herman A."/>
            <person name="Mangelson H."/>
            <person name="Liachko I."/>
            <person name="Sullivan S."/>
            <person name="Sone E.D."/>
            <person name="Koren S."/>
            <person name="Silverstein K.A.T."/>
            <person name="Beckman K.B."/>
            <person name="Gohl D.M."/>
        </authorList>
    </citation>
    <scope>NUCLEOTIDE SEQUENCE</scope>
    <source>
        <strain evidence="2">Duluth1</strain>
        <tissue evidence="2">Whole animal</tissue>
    </source>
</reference>
<dbReference type="InterPro" id="IPR052740">
    <property type="entry name" value="CE4"/>
</dbReference>
<sequence>MSDISQANHGLLLFLLYVMNSIVNQRAIDSPFLYVQLQKNDIPQIVMVSFEGTITKTNVEFYKAILQETNPNNCAARGTFFITDEGSDYSVIKALYNDGHEVGISSIRGTAPSSFTDWINEFNSKDTKNVVTFAKMPIKDGVVFYSSNKKYL</sequence>
<evidence type="ECO:0000256" key="1">
    <source>
        <dbReference type="SAM" id="SignalP"/>
    </source>
</evidence>
<feature type="chain" id="PRO_5038394536" evidence="1">
    <location>
        <begin position="26"/>
        <end position="152"/>
    </location>
</feature>
<dbReference type="Proteomes" id="UP000828390">
    <property type="component" value="Unassembled WGS sequence"/>
</dbReference>
<name>A0A9D3YL79_DREPO</name>
<dbReference type="EMBL" id="JAIWYP010000015">
    <property type="protein sequence ID" value="KAH3700541.1"/>
    <property type="molecule type" value="Genomic_DNA"/>
</dbReference>
<feature type="signal peptide" evidence="1">
    <location>
        <begin position="1"/>
        <end position="25"/>
    </location>
</feature>
<proteinExistence type="predicted"/>
<evidence type="ECO:0000313" key="3">
    <source>
        <dbReference type="Proteomes" id="UP000828390"/>
    </source>
</evidence>
<dbReference type="AlphaFoldDB" id="A0A9D3YL79"/>
<keyword evidence="3" id="KW-1185">Reference proteome</keyword>
<gene>
    <name evidence="2" type="ORF">DPMN_075520</name>
</gene>
<comment type="caution">
    <text evidence="2">The sequence shown here is derived from an EMBL/GenBank/DDBJ whole genome shotgun (WGS) entry which is preliminary data.</text>
</comment>
<reference evidence="2" key="2">
    <citation type="submission" date="2020-11" db="EMBL/GenBank/DDBJ databases">
        <authorList>
            <person name="McCartney M.A."/>
            <person name="Auch B."/>
            <person name="Kono T."/>
            <person name="Mallez S."/>
            <person name="Becker A."/>
            <person name="Gohl D.M."/>
            <person name="Silverstein K.A.T."/>
            <person name="Koren S."/>
            <person name="Bechman K.B."/>
            <person name="Herman A."/>
            <person name="Abrahante J.E."/>
            <person name="Garbe J."/>
        </authorList>
    </citation>
    <scope>NUCLEOTIDE SEQUENCE</scope>
    <source>
        <strain evidence="2">Duluth1</strain>
        <tissue evidence="2">Whole animal</tissue>
    </source>
</reference>
<evidence type="ECO:0000313" key="2">
    <source>
        <dbReference type="EMBL" id="KAH3700541.1"/>
    </source>
</evidence>
<dbReference type="PANTHER" id="PTHR45985">
    <property type="match status" value="1"/>
</dbReference>
<dbReference type="PANTHER" id="PTHR45985:SF8">
    <property type="entry name" value="CHITIN DEACETYLASE-LIKE 9, ISOFORM A"/>
    <property type="match status" value="1"/>
</dbReference>